<dbReference type="PANTHER" id="PTHR36173:SF2">
    <property type="entry name" value="RIBONUCLEASE VAPC16"/>
    <property type="match status" value="1"/>
</dbReference>
<dbReference type="CDD" id="cd09872">
    <property type="entry name" value="PIN_Sll0205-like"/>
    <property type="match status" value="1"/>
</dbReference>
<dbReference type="RefSeq" id="WP_188911206.1">
    <property type="nucleotide sequence ID" value="NZ_BMMF01000004.1"/>
</dbReference>
<protein>
    <submittedName>
        <fullName evidence="2">Twitching motility protein PilT</fullName>
    </submittedName>
</protein>
<dbReference type="InterPro" id="IPR002716">
    <property type="entry name" value="PIN_dom"/>
</dbReference>
<name>A0A917Q5U8_9HYPH</name>
<dbReference type="Gene3D" id="3.40.50.1010">
    <property type="entry name" value="5'-nuclease"/>
    <property type="match status" value="1"/>
</dbReference>
<dbReference type="InterPro" id="IPR029060">
    <property type="entry name" value="PIN-like_dom_sf"/>
</dbReference>
<dbReference type="EMBL" id="BMMF01000004">
    <property type="protein sequence ID" value="GGK29241.1"/>
    <property type="molecule type" value="Genomic_DNA"/>
</dbReference>
<comment type="caution">
    <text evidence="2">The sequence shown here is derived from an EMBL/GenBank/DDBJ whole genome shotgun (WGS) entry which is preliminary data.</text>
</comment>
<dbReference type="PANTHER" id="PTHR36173">
    <property type="entry name" value="RIBONUCLEASE VAPC16-RELATED"/>
    <property type="match status" value="1"/>
</dbReference>
<sequence>MRVLCDTHVLLWAAYRPEMLSTAERSILTDAANLLVFSVASLWEVAIKGRLRSDFDFDASELRAGLLANGYEELPIIAAHVLAVAGLPAIHRDPFDRLLVAQAIAEDLAFLTRDAVLARYSAVVRLV</sequence>
<evidence type="ECO:0000313" key="2">
    <source>
        <dbReference type="EMBL" id="GGK29241.1"/>
    </source>
</evidence>
<reference evidence="2 3" key="1">
    <citation type="journal article" date="2014" name="Int. J. Syst. Evol. Microbiol.">
        <title>Complete genome sequence of Corynebacterium casei LMG S-19264T (=DSM 44701T), isolated from a smear-ripened cheese.</title>
        <authorList>
            <consortium name="US DOE Joint Genome Institute (JGI-PGF)"/>
            <person name="Walter F."/>
            <person name="Albersmeier A."/>
            <person name="Kalinowski J."/>
            <person name="Ruckert C."/>
        </authorList>
    </citation>
    <scope>NUCLEOTIDE SEQUENCE [LARGE SCALE GENOMIC DNA]</scope>
    <source>
        <strain evidence="2 3">CGMCC 1.9161</strain>
    </source>
</reference>
<dbReference type="InterPro" id="IPR041705">
    <property type="entry name" value="PIN_Sll0205"/>
</dbReference>
<dbReference type="InterPro" id="IPR052919">
    <property type="entry name" value="TA_system_RNase"/>
</dbReference>
<keyword evidence="3" id="KW-1185">Reference proteome</keyword>
<dbReference type="SUPFAM" id="SSF88723">
    <property type="entry name" value="PIN domain-like"/>
    <property type="match status" value="1"/>
</dbReference>
<accession>A0A917Q5U8</accession>
<evidence type="ECO:0000259" key="1">
    <source>
        <dbReference type="Pfam" id="PF01850"/>
    </source>
</evidence>
<evidence type="ECO:0000313" key="3">
    <source>
        <dbReference type="Proteomes" id="UP000600449"/>
    </source>
</evidence>
<dbReference type="AlphaFoldDB" id="A0A917Q5U8"/>
<feature type="domain" description="PIN" evidence="1">
    <location>
        <begin position="3"/>
        <end position="121"/>
    </location>
</feature>
<gene>
    <name evidence="2" type="ORF">GCM10011322_14530</name>
</gene>
<dbReference type="Proteomes" id="UP000600449">
    <property type="component" value="Unassembled WGS sequence"/>
</dbReference>
<organism evidence="2 3">
    <name type="scientific">Salinarimonas ramus</name>
    <dbReference type="NCBI Taxonomy" id="690164"/>
    <lineage>
        <taxon>Bacteria</taxon>
        <taxon>Pseudomonadati</taxon>
        <taxon>Pseudomonadota</taxon>
        <taxon>Alphaproteobacteria</taxon>
        <taxon>Hyphomicrobiales</taxon>
        <taxon>Salinarimonadaceae</taxon>
        <taxon>Salinarimonas</taxon>
    </lineage>
</organism>
<dbReference type="Pfam" id="PF01850">
    <property type="entry name" value="PIN"/>
    <property type="match status" value="1"/>
</dbReference>
<proteinExistence type="predicted"/>